<comment type="caution">
    <text evidence="4">The sequence shown here is derived from an EMBL/GenBank/DDBJ whole genome shotgun (WGS) entry which is preliminary data.</text>
</comment>
<sequence length="219" mass="24196">METSEEAESKLAALPPHLIQAIVASEDHRFFGHLGVDPHGIARAVVHYPKGGGGSTITQQLVKRVFLTSERKISRKFVEGILSLIVERQMSKSQILYSYLSKMYWGHGKFGIESASIFYFGKQPSFLTVGESALLAGILPAPEILNPFTDPRRGKSSQRRVLRRMVAAGFLEMEAALLIASEPLYLYNKSDEFDIEGKAPNATTLSPTRQGMEHLGSTM</sequence>
<dbReference type="InterPro" id="IPR023346">
    <property type="entry name" value="Lysozyme-like_dom_sf"/>
</dbReference>
<dbReference type="PANTHER" id="PTHR32282:SF33">
    <property type="entry name" value="PEPTIDOGLYCAN GLYCOSYLTRANSFERASE"/>
    <property type="match status" value="1"/>
</dbReference>
<protein>
    <recommendedName>
        <fullName evidence="3">Glycosyl transferase family 51 domain-containing protein</fullName>
    </recommendedName>
</protein>
<dbReference type="Gene3D" id="1.10.3810.10">
    <property type="entry name" value="Biosynthetic peptidoglycan transglycosylase-like"/>
    <property type="match status" value="1"/>
</dbReference>
<dbReference type="InterPro" id="IPR001264">
    <property type="entry name" value="Glyco_trans_51"/>
</dbReference>
<reference evidence="4" key="1">
    <citation type="submission" date="2021-03" db="EMBL/GenBank/DDBJ databases">
        <authorList>
            <person name="Li Z."/>
            <person name="Yang C."/>
        </authorList>
    </citation>
    <scope>NUCLEOTIDE SEQUENCE</scope>
    <source>
        <strain evidence="4">Dzin_1.0</strain>
        <tissue evidence="4">Leaf</tissue>
    </source>
</reference>
<dbReference type="Proteomes" id="UP001085076">
    <property type="component" value="Miscellaneous, Linkage group lg02"/>
</dbReference>
<dbReference type="InterPro" id="IPR050396">
    <property type="entry name" value="Glycosyltr_51/Transpeptidase"/>
</dbReference>
<accession>A0A9D5HMG4</accession>
<name>A0A9D5HMG4_9LILI</name>
<dbReference type="EMBL" id="JAGGNH010000002">
    <property type="protein sequence ID" value="KAJ0981047.1"/>
    <property type="molecule type" value="Genomic_DNA"/>
</dbReference>
<evidence type="ECO:0000313" key="5">
    <source>
        <dbReference type="Proteomes" id="UP001085076"/>
    </source>
</evidence>
<evidence type="ECO:0000256" key="2">
    <source>
        <dbReference type="SAM" id="MobiDB-lite"/>
    </source>
</evidence>
<dbReference type="InterPro" id="IPR036950">
    <property type="entry name" value="PBP_transglycosylase"/>
</dbReference>
<proteinExistence type="predicted"/>
<keyword evidence="5" id="KW-1185">Reference proteome</keyword>
<dbReference type="PANTHER" id="PTHR32282">
    <property type="entry name" value="BINDING PROTEIN TRANSPEPTIDASE, PUTATIVE-RELATED"/>
    <property type="match status" value="1"/>
</dbReference>
<evidence type="ECO:0000259" key="3">
    <source>
        <dbReference type="Pfam" id="PF00912"/>
    </source>
</evidence>
<dbReference type="AlphaFoldDB" id="A0A9D5HMG4"/>
<evidence type="ECO:0000313" key="4">
    <source>
        <dbReference type="EMBL" id="KAJ0981047.1"/>
    </source>
</evidence>
<organism evidence="4 5">
    <name type="scientific">Dioscorea zingiberensis</name>
    <dbReference type="NCBI Taxonomy" id="325984"/>
    <lineage>
        <taxon>Eukaryota</taxon>
        <taxon>Viridiplantae</taxon>
        <taxon>Streptophyta</taxon>
        <taxon>Embryophyta</taxon>
        <taxon>Tracheophyta</taxon>
        <taxon>Spermatophyta</taxon>
        <taxon>Magnoliopsida</taxon>
        <taxon>Liliopsida</taxon>
        <taxon>Dioscoreales</taxon>
        <taxon>Dioscoreaceae</taxon>
        <taxon>Dioscorea</taxon>
    </lineage>
</organism>
<dbReference type="SUPFAM" id="SSF53955">
    <property type="entry name" value="Lysozyme-like"/>
    <property type="match status" value="1"/>
</dbReference>
<feature type="region of interest" description="Disordered" evidence="2">
    <location>
        <begin position="198"/>
        <end position="219"/>
    </location>
</feature>
<gene>
    <name evidence="4" type="ORF">J5N97_009302</name>
</gene>
<dbReference type="OrthoDB" id="2017226at2759"/>
<keyword evidence="1" id="KW-0808">Transferase</keyword>
<feature type="domain" description="Glycosyl transferase family 51" evidence="3">
    <location>
        <begin position="9"/>
        <end position="165"/>
    </location>
</feature>
<reference evidence="4" key="2">
    <citation type="journal article" date="2022" name="Hortic Res">
        <title>The genome of Dioscorea zingiberensis sheds light on the biosynthesis, origin and evolution of the medicinally important diosgenin saponins.</title>
        <authorList>
            <person name="Li Y."/>
            <person name="Tan C."/>
            <person name="Li Z."/>
            <person name="Guo J."/>
            <person name="Li S."/>
            <person name="Chen X."/>
            <person name="Wang C."/>
            <person name="Dai X."/>
            <person name="Yang H."/>
            <person name="Song W."/>
            <person name="Hou L."/>
            <person name="Xu J."/>
            <person name="Tong Z."/>
            <person name="Xu A."/>
            <person name="Yuan X."/>
            <person name="Wang W."/>
            <person name="Yang Q."/>
            <person name="Chen L."/>
            <person name="Sun Z."/>
            <person name="Wang K."/>
            <person name="Pan B."/>
            <person name="Chen J."/>
            <person name="Bao Y."/>
            <person name="Liu F."/>
            <person name="Qi X."/>
            <person name="Gang D.R."/>
            <person name="Wen J."/>
            <person name="Li J."/>
        </authorList>
    </citation>
    <scope>NUCLEOTIDE SEQUENCE</scope>
    <source>
        <strain evidence="4">Dzin_1.0</strain>
    </source>
</reference>
<dbReference type="Pfam" id="PF00912">
    <property type="entry name" value="Transgly"/>
    <property type="match status" value="1"/>
</dbReference>
<evidence type="ECO:0000256" key="1">
    <source>
        <dbReference type="ARBA" id="ARBA00022679"/>
    </source>
</evidence>
<dbReference type="GO" id="GO:0008955">
    <property type="term" value="F:peptidoglycan glycosyltransferase activity"/>
    <property type="evidence" value="ECO:0007669"/>
    <property type="project" value="TreeGrafter"/>
</dbReference>